<dbReference type="PANTHER" id="PTHR43245">
    <property type="entry name" value="BIFUNCTIONAL POLYMYXIN RESISTANCE PROTEIN ARNA"/>
    <property type="match status" value="1"/>
</dbReference>
<feature type="domain" description="NAD-dependent epimerase/dehydratase" evidence="2">
    <location>
        <begin position="10"/>
        <end position="240"/>
    </location>
</feature>
<feature type="coiled-coil region" evidence="1">
    <location>
        <begin position="455"/>
        <end position="511"/>
    </location>
</feature>
<sequence>MYSTSVLPAIIITGASGLIGRNLLSALKNDFRIFAIARRSQKESNVPQHSNIAWMRADITDLSSLTKIFREIKTAGGADYLIHLAAYYDFENVYHPEYRRTNIEGTQNVITVSKDLHLKLFIFASSVAACSFPDKDEFIDENSPADGTHIYARSKKAGENLVTEFSHNVPTCIIRLGAVFTDWCEYAPLYLLINTWIKTSLRAKIIAGKGESAVPYIHIRDVIKFICELLANTSKLSPGEILIASTENSTTHLQLFKKSTRYYFGEEKKPLHVPKIVCALGIYLLNFLNLFAKKKLYERPWMIKYIDKKLNIKLRTTPEIINWKPDRKLHIEKRLPFLIEKMKSEPISWQIRNTLFLKKSRVRVDFIIYNILTRYEELIINNAANVILNNYKNEPQSEFFRKDEVEIKWFIKLICRLLVSSIDHRNKLLIQNYFEISGLSRFQSGYQLEEIVFLLKTLEQEVVNQLSKNEQLQKHKNDFYDLVILPIEFAIDEAEQQFDNFTQNKEHKIEAEQVESKDETKSARELLEETIWSCLVNRK</sequence>
<keyword evidence="3" id="KW-0413">Isomerase</keyword>
<dbReference type="SUPFAM" id="SSF51735">
    <property type="entry name" value="NAD(P)-binding Rossmann-fold domains"/>
    <property type="match status" value="1"/>
</dbReference>
<protein>
    <submittedName>
        <fullName evidence="3">Udp-glucose 4-epimerase</fullName>
        <ecNumber evidence="3">5.1.3.2</ecNumber>
    </submittedName>
</protein>
<dbReference type="InterPro" id="IPR001509">
    <property type="entry name" value="Epimerase_deHydtase"/>
</dbReference>
<evidence type="ECO:0000256" key="1">
    <source>
        <dbReference type="SAM" id="Coils"/>
    </source>
</evidence>
<accession>A0A0W8FX47</accession>
<dbReference type="InterPro" id="IPR050177">
    <property type="entry name" value="Lipid_A_modif_metabolic_enz"/>
</dbReference>
<reference evidence="3" key="1">
    <citation type="journal article" date="2015" name="Proc. Natl. Acad. Sci. U.S.A.">
        <title>Networks of energetic and metabolic interactions define dynamics in microbial communities.</title>
        <authorList>
            <person name="Embree M."/>
            <person name="Liu J.K."/>
            <person name="Al-Bassam M.M."/>
            <person name="Zengler K."/>
        </authorList>
    </citation>
    <scope>NUCLEOTIDE SEQUENCE</scope>
</reference>
<dbReference type="EC" id="5.1.3.2" evidence="3"/>
<dbReference type="EMBL" id="LNQE01000692">
    <property type="protein sequence ID" value="KUG25412.1"/>
    <property type="molecule type" value="Genomic_DNA"/>
</dbReference>
<comment type="caution">
    <text evidence="3">The sequence shown here is derived from an EMBL/GenBank/DDBJ whole genome shotgun (WGS) entry which is preliminary data.</text>
</comment>
<proteinExistence type="predicted"/>
<dbReference type="InterPro" id="IPR036291">
    <property type="entry name" value="NAD(P)-bd_dom_sf"/>
</dbReference>
<name>A0A0W8FX47_9ZZZZ</name>
<evidence type="ECO:0000259" key="2">
    <source>
        <dbReference type="Pfam" id="PF01370"/>
    </source>
</evidence>
<dbReference type="GO" id="GO:0003978">
    <property type="term" value="F:UDP-glucose 4-epimerase activity"/>
    <property type="evidence" value="ECO:0007669"/>
    <property type="project" value="UniProtKB-EC"/>
</dbReference>
<evidence type="ECO:0000313" key="3">
    <source>
        <dbReference type="EMBL" id="KUG25412.1"/>
    </source>
</evidence>
<dbReference type="Gene3D" id="3.40.50.720">
    <property type="entry name" value="NAD(P)-binding Rossmann-like Domain"/>
    <property type="match status" value="1"/>
</dbReference>
<dbReference type="Pfam" id="PF01370">
    <property type="entry name" value="Epimerase"/>
    <property type="match status" value="1"/>
</dbReference>
<organism evidence="3">
    <name type="scientific">hydrocarbon metagenome</name>
    <dbReference type="NCBI Taxonomy" id="938273"/>
    <lineage>
        <taxon>unclassified sequences</taxon>
        <taxon>metagenomes</taxon>
        <taxon>ecological metagenomes</taxon>
    </lineage>
</organism>
<keyword evidence="1" id="KW-0175">Coiled coil</keyword>
<gene>
    <name evidence="3" type="ORF">ASZ90_004766</name>
</gene>
<dbReference type="AlphaFoldDB" id="A0A0W8FX47"/>